<feature type="compositionally biased region" description="Polar residues" evidence="9">
    <location>
        <begin position="252"/>
        <end position="268"/>
    </location>
</feature>
<evidence type="ECO:0000256" key="3">
    <source>
        <dbReference type="ARBA" id="ARBA00022737"/>
    </source>
</evidence>
<keyword evidence="3" id="KW-0677">Repeat</keyword>
<dbReference type="PANTHER" id="PTHR16515:SF49">
    <property type="entry name" value="GASTRULA ZINC FINGER PROTEIN XLCGF49.1-LIKE-RELATED"/>
    <property type="match status" value="1"/>
</dbReference>
<feature type="region of interest" description="Disordered" evidence="9">
    <location>
        <begin position="193"/>
        <end position="224"/>
    </location>
</feature>
<feature type="domain" description="C2H2-type" evidence="10">
    <location>
        <begin position="518"/>
        <end position="545"/>
    </location>
</feature>
<dbReference type="PANTHER" id="PTHR16515">
    <property type="entry name" value="PR DOMAIN ZINC FINGER PROTEIN"/>
    <property type="match status" value="1"/>
</dbReference>
<dbReference type="EMBL" id="JARBHB010000001">
    <property type="protein sequence ID" value="KAJ8897902.1"/>
    <property type="molecule type" value="Genomic_DNA"/>
</dbReference>
<feature type="domain" description="C2H2-type" evidence="10">
    <location>
        <begin position="546"/>
        <end position="573"/>
    </location>
</feature>
<feature type="compositionally biased region" description="Basic residues" evidence="9">
    <location>
        <begin position="283"/>
        <end position="292"/>
    </location>
</feature>
<keyword evidence="6" id="KW-0238">DNA-binding</keyword>
<evidence type="ECO:0000256" key="2">
    <source>
        <dbReference type="ARBA" id="ARBA00022723"/>
    </source>
</evidence>
<dbReference type="InterPro" id="IPR013087">
    <property type="entry name" value="Znf_C2H2_type"/>
</dbReference>
<feature type="region of interest" description="Disordered" evidence="9">
    <location>
        <begin position="313"/>
        <end position="332"/>
    </location>
</feature>
<evidence type="ECO:0000256" key="7">
    <source>
        <dbReference type="ARBA" id="ARBA00023242"/>
    </source>
</evidence>
<accession>A0ABQ9IML1</accession>
<feature type="region of interest" description="Disordered" evidence="9">
    <location>
        <begin position="386"/>
        <end position="420"/>
    </location>
</feature>
<evidence type="ECO:0000259" key="10">
    <source>
        <dbReference type="PROSITE" id="PS50157"/>
    </source>
</evidence>
<evidence type="ECO:0000256" key="5">
    <source>
        <dbReference type="ARBA" id="ARBA00022833"/>
    </source>
</evidence>
<evidence type="ECO:0000256" key="4">
    <source>
        <dbReference type="ARBA" id="ARBA00022771"/>
    </source>
</evidence>
<keyword evidence="4 8" id="KW-0863">Zinc-finger</keyword>
<dbReference type="SUPFAM" id="SSF57667">
    <property type="entry name" value="beta-beta-alpha zinc fingers"/>
    <property type="match status" value="4"/>
</dbReference>
<evidence type="ECO:0000256" key="1">
    <source>
        <dbReference type="ARBA" id="ARBA00004123"/>
    </source>
</evidence>
<feature type="domain" description="C2H2-type" evidence="10">
    <location>
        <begin position="601"/>
        <end position="628"/>
    </location>
</feature>
<name>A0ABQ9IML1_9NEOP</name>
<proteinExistence type="predicted"/>
<evidence type="ECO:0000256" key="6">
    <source>
        <dbReference type="ARBA" id="ARBA00023125"/>
    </source>
</evidence>
<comment type="subcellular location">
    <subcellularLocation>
        <location evidence="1">Nucleus</location>
    </subcellularLocation>
</comment>
<organism evidence="11 12">
    <name type="scientific">Dryococelus australis</name>
    <dbReference type="NCBI Taxonomy" id="614101"/>
    <lineage>
        <taxon>Eukaryota</taxon>
        <taxon>Metazoa</taxon>
        <taxon>Ecdysozoa</taxon>
        <taxon>Arthropoda</taxon>
        <taxon>Hexapoda</taxon>
        <taxon>Insecta</taxon>
        <taxon>Pterygota</taxon>
        <taxon>Neoptera</taxon>
        <taxon>Polyneoptera</taxon>
        <taxon>Phasmatodea</taxon>
        <taxon>Verophasmatodea</taxon>
        <taxon>Anareolatae</taxon>
        <taxon>Phasmatidae</taxon>
        <taxon>Eurycanthinae</taxon>
        <taxon>Dryococelus</taxon>
    </lineage>
</organism>
<keyword evidence="12" id="KW-1185">Reference proteome</keyword>
<dbReference type="PROSITE" id="PS00028">
    <property type="entry name" value="ZINC_FINGER_C2H2_1"/>
    <property type="match status" value="7"/>
</dbReference>
<evidence type="ECO:0000256" key="9">
    <source>
        <dbReference type="SAM" id="MobiDB-lite"/>
    </source>
</evidence>
<keyword evidence="7" id="KW-0539">Nucleus</keyword>
<dbReference type="InterPro" id="IPR050331">
    <property type="entry name" value="Zinc_finger"/>
</dbReference>
<evidence type="ECO:0000256" key="8">
    <source>
        <dbReference type="PROSITE-ProRule" id="PRU00042"/>
    </source>
</evidence>
<comment type="caution">
    <text evidence="11">The sequence shown here is derived from an EMBL/GenBank/DDBJ whole genome shotgun (WGS) entry which is preliminary data.</text>
</comment>
<dbReference type="PROSITE" id="PS50157">
    <property type="entry name" value="ZINC_FINGER_C2H2_2"/>
    <property type="match status" value="5"/>
</dbReference>
<feature type="compositionally biased region" description="Basic and acidic residues" evidence="9">
    <location>
        <begin position="193"/>
        <end position="203"/>
    </location>
</feature>
<gene>
    <name evidence="11" type="ORF">PR048_003259</name>
</gene>
<dbReference type="InterPro" id="IPR036236">
    <property type="entry name" value="Znf_C2H2_sf"/>
</dbReference>
<dbReference type="Gene3D" id="3.30.160.60">
    <property type="entry name" value="Classic Zinc Finger"/>
    <property type="match status" value="5"/>
</dbReference>
<feature type="compositionally biased region" description="Polar residues" evidence="9">
    <location>
        <begin position="313"/>
        <end position="324"/>
    </location>
</feature>
<feature type="domain" description="C2H2-type" evidence="10">
    <location>
        <begin position="629"/>
        <end position="656"/>
    </location>
</feature>
<evidence type="ECO:0000313" key="11">
    <source>
        <dbReference type="EMBL" id="KAJ8897902.1"/>
    </source>
</evidence>
<keyword evidence="5" id="KW-0862">Zinc</keyword>
<keyword evidence="2" id="KW-0479">Metal-binding</keyword>
<feature type="region of interest" description="Disordered" evidence="9">
    <location>
        <begin position="247"/>
        <end position="295"/>
    </location>
</feature>
<dbReference type="Proteomes" id="UP001159363">
    <property type="component" value="Chromosome 1"/>
</dbReference>
<feature type="domain" description="C2H2-type" evidence="10">
    <location>
        <begin position="574"/>
        <end position="601"/>
    </location>
</feature>
<sequence>MAPSSIEVNQQLSCCMCEQQLEALSKLHHHQMRSHTTEELSLALLIQRGFELMTDDFVRLECEDVIRNGVFDDSFMLHHEACEIEDDKLIGNNGSSSPENLVMDLDEENFEKPETIESILIKMEPREMELADNMALHKSFNYGERTPERQMNCTSLHLNDDEMKEVQESFQGGFETDSDVNSALGEVDKSVIEQKLRKDDPHSGKQRAKHKESGETIGIAPLTSEPNCVEGNCDEWDKTKQNTLVPLANTPMLPSSSSPCVDGSTISSPDVPKDAEHSSTLGRHSKRKKQQTPRRYLNNQYLLPSLLASPQNNKSVLQCGSSESKANRKLESSKANPFLQHCEMEKMGVGCNDTLVVAKKNVQRFENFKESLPLSESFIGNNPLASLGASRSSARKSQKQSSIPRSKKLSQASGNGKKLSVRKIKGKKKIVRKSEKIDLRTHCNSKKEDFLLESENNKSPVIKREAFMPIPCDSIGNIASSSREDRVWDGREFDTTIKIMNAKDLMKIYPPGMTDRRFFCEPCGKGYTKKSHLERHLRVHTGERPFQCTFCGKSFAVRSILKQHVRIHTGEKPYCCSVCAHRFPQKSGLMTHMMLHTGKPFKCDRCTKAFVSNHKLLQHLRCHEGQGSHVCSVCKMNFFAEAALKEHEKHHSQKHAHTCMICNANFLLEGHLKQHLDRHLEKLVSKDD</sequence>
<protein>
    <recommendedName>
        <fullName evidence="10">C2H2-type domain-containing protein</fullName>
    </recommendedName>
</protein>
<reference evidence="11 12" key="1">
    <citation type="submission" date="2023-02" db="EMBL/GenBank/DDBJ databases">
        <title>LHISI_Scaffold_Assembly.</title>
        <authorList>
            <person name="Stuart O.P."/>
            <person name="Cleave R."/>
            <person name="Magrath M.J.L."/>
            <person name="Mikheyev A.S."/>
        </authorList>
    </citation>
    <scope>NUCLEOTIDE SEQUENCE [LARGE SCALE GENOMIC DNA]</scope>
    <source>
        <strain evidence="11">Daus_M_001</strain>
        <tissue evidence="11">Leg muscle</tissue>
    </source>
</reference>
<evidence type="ECO:0000313" key="12">
    <source>
        <dbReference type="Proteomes" id="UP001159363"/>
    </source>
</evidence>
<dbReference type="Pfam" id="PF00096">
    <property type="entry name" value="zf-C2H2"/>
    <property type="match status" value="2"/>
</dbReference>
<dbReference type="SMART" id="SM00355">
    <property type="entry name" value="ZnF_C2H2"/>
    <property type="match status" value="7"/>
</dbReference>